<keyword evidence="6 9" id="KW-1133">Transmembrane helix</keyword>
<feature type="transmembrane region" description="Helical" evidence="9">
    <location>
        <begin position="12"/>
        <end position="32"/>
    </location>
</feature>
<evidence type="ECO:0000256" key="5">
    <source>
        <dbReference type="ARBA" id="ARBA00022692"/>
    </source>
</evidence>
<evidence type="ECO:0000256" key="8">
    <source>
        <dbReference type="RuleBase" id="RU000477"/>
    </source>
</evidence>
<dbReference type="PROSITE" id="PS00221">
    <property type="entry name" value="MIP"/>
    <property type="match status" value="1"/>
</dbReference>
<comment type="subcellular location">
    <subcellularLocation>
        <location evidence="1">Cell membrane</location>
        <topology evidence="1">Multi-pass membrane protein</topology>
    </subcellularLocation>
</comment>
<dbReference type="RefSeq" id="WP_058491443.1">
    <property type="nucleotide sequence ID" value="NZ_LOCK01000028.1"/>
</dbReference>
<accession>A0A0W1JH49</accession>
<evidence type="ECO:0000256" key="2">
    <source>
        <dbReference type="ARBA" id="ARBA00006175"/>
    </source>
</evidence>
<comment type="similarity">
    <text evidence="2 8">Belongs to the MIP/aquaporin (TC 1.A.8) family.</text>
</comment>
<protein>
    <submittedName>
        <fullName evidence="10">Aquaporin</fullName>
    </submittedName>
</protein>
<comment type="caution">
    <text evidence="10">The sequence shown here is derived from an EMBL/GenBank/DDBJ whole genome shotgun (WGS) entry which is preliminary data.</text>
</comment>
<evidence type="ECO:0000313" key="11">
    <source>
        <dbReference type="Proteomes" id="UP000054623"/>
    </source>
</evidence>
<dbReference type="InterPro" id="IPR023271">
    <property type="entry name" value="Aquaporin-like"/>
</dbReference>
<dbReference type="Proteomes" id="UP000054623">
    <property type="component" value="Unassembled WGS sequence"/>
</dbReference>
<proteinExistence type="inferred from homology"/>
<dbReference type="GO" id="GO:0015250">
    <property type="term" value="F:water channel activity"/>
    <property type="evidence" value="ECO:0007669"/>
    <property type="project" value="TreeGrafter"/>
</dbReference>
<evidence type="ECO:0000313" key="10">
    <source>
        <dbReference type="EMBL" id="KTE91143.1"/>
    </source>
</evidence>
<dbReference type="PANTHER" id="PTHR19139:SF199">
    <property type="entry name" value="MIP17260P"/>
    <property type="match status" value="1"/>
</dbReference>
<dbReference type="PRINTS" id="PR00783">
    <property type="entry name" value="MINTRINSICP"/>
</dbReference>
<sequence length="269" mass="27669">MPSIAKKFMAELIGTWMLVIVGPGAAAVTLMLAEGESKASRFNIGIGALGGLGDWLGIGLAFGIIVAVAIYIFGPVSGCHINPAVTIGLWATKRFPTTDLIPYLAAQFLGAVLGSATLLFMLGSKGSTVGGLGAPGIFPGITPTGAFVAELVGTFILVLTIMGVAVDKRAPKGWAGLMIGLAVAGVIITMGNISGQGINPARAFGPMFVNMLAGGSMNWTNYLIIFFAAPIIGGILASVVYGVFIEDKEPLCEDEFCTIDPEKSKVKTG</sequence>
<feature type="transmembrane region" description="Helical" evidence="9">
    <location>
        <begin position="52"/>
        <end position="73"/>
    </location>
</feature>
<evidence type="ECO:0000256" key="3">
    <source>
        <dbReference type="ARBA" id="ARBA00022448"/>
    </source>
</evidence>
<dbReference type="InterPro" id="IPR034294">
    <property type="entry name" value="Aquaporin_transptr"/>
</dbReference>
<evidence type="ECO:0000256" key="1">
    <source>
        <dbReference type="ARBA" id="ARBA00004651"/>
    </source>
</evidence>
<evidence type="ECO:0000256" key="4">
    <source>
        <dbReference type="ARBA" id="ARBA00022475"/>
    </source>
</evidence>
<dbReference type="NCBIfam" id="TIGR00861">
    <property type="entry name" value="MIP"/>
    <property type="match status" value="1"/>
</dbReference>
<dbReference type="SUPFAM" id="SSF81338">
    <property type="entry name" value="Aquaporin-like"/>
    <property type="match status" value="1"/>
</dbReference>
<feature type="transmembrane region" description="Helical" evidence="9">
    <location>
        <begin position="219"/>
        <end position="244"/>
    </location>
</feature>
<name>A0A0W1JH49_DESHA</name>
<keyword evidence="7 9" id="KW-0472">Membrane</keyword>
<keyword evidence="5 8" id="KW-0812">Transmembrane</keyword>
<dbReference type="Pfam" id="PF00230">
    <property type="entry name" value="MIP"/>
    <property type="match status" value="1"/>
</dbReference>
<dbReference type="AlphaFoldDB" id="A0A0W1JH49"/>
<dbReference type="OrthoDB" id="9807293at2"/>
<dbReference type="InterPro" id="IPR022357">
    <property type="entry name" value="MIP_CS"/>
</dbReference>
<dbReference type="InterPro" id="IPR000425">
    <property type="entry name" value="MIP"/>
</dbReference>
<dbReference type="GO" id="GO:0005886">
    <property type="term" value="C:plasma membrane"/>
    <property type="evidence" value="ECO:0007669"/>
    <property type="project" value="UniProtKB-SubCell"/>
</dbReference>
<feature type="transmembrane region" description="Helical" evidence="9">
    <location>
        <begin position="144"/>
        <end position="165"/>
    </location>
</feature>
<dbReference type="EMBL" id="LOCK01000028">
    <property type="protein sequence ID" value="KTE91143.1"/>
    <property type="molecule type" value="Genomic_DNA"/>
</dbReference>
<feature type="transmembrane region" description="Helical" evidence="9">
    <location>
        <begin position="177"/>
        <end position="199"/>
    </location>
</feature>
<feature type="transmembrane region" description="Helical" evidence="9">
    <location>
        <begin position="100"/>
        <end position="124"/>
    </location>
</feature>
<dbReference type="PANTHER" id="PTHR19139">
    <property type="entry name" value="AQUAPORIN TRANSPORTER"/>
    <property type="match status" value="1"/>
</dbReference>
<evidence type="ECO:0000256" key="7">
    <source>
        <dbReference type="ARBA" id="ARBA00023136"/>
    </source>
</evidence>
<dbReference type="Gene3D" id="1.20.1080.10">
    <property type="entry name" value="Glycerol uptake facilitator protein"/>
    <property type="match status" value="1"/>
</dbReference>
<keyword evidence="3 8" id="KW-0813">Transport</keyword>
<organism evidence="10 11">
    <name type="scientific">Desulfitobacterium hafniense</name>
    <name type="common">Desulfitobacterium frappieri</name>
    <dbReference type="NCBI Taxonomy" id="49338"/>
    <lineage>
        <taxon>Bacteria</taxon>
        <taxon>Bacillati</taxon>
        <taxon>Bacillota</taxon>
        <taxon>Clostridia</taxon>
        <taxon>Eubacteriales</taxon>
        <taxon>Desulfitobacteriaceae</taxon>
        <taxon>Desulfitobacterium</taxon>
    </lineage>
</organism>
<evidence type="ECO:0000256" key="9">
    <source>
        <dbReference type="SAM" id="Phobius"/>
    </source>
</evidence>
<reference evidence="10 11" key="1">
    <citation type="submission" date="2015-12" db="EMBL/GenBank/DDBJ databases">
        <title>Draft Genome Sequence of Desulfitobacterium hafniense Strain DH, a Sulfate-reducing Bacterium Isolated from Paddy Soils.</title>
        <authorList>
            <person name="Bao P."/>
            <person name="Zhang X."/>
            <person name="Li G."/>
        </authorList>
    </citation>
    <scope>NUCLEOTIDE SEQUENCE [LARGE SCALE GENOMIC DNA]</scope>
    <source>
        <strain evidence="10 11">DH</strain>
    </source>
</reference>
<keyword evidence="4" id="KW-1003">Cell membrane</keyword>
<evidence type="ECO:0000256" key="6">
    <source>
        <dbReference type="ARBA" id="ARBA00022989"/>
    </source>
</evidence>
<gene>
    <name evidence="10" type="ORF">AT727_05980</name>
</gene>